<dbReference type="CDD" id="cd14792">
    <property type="entry name" value="GH27"/>
    <property type="match status" value="1"/>
</dbReference>
<dbReference type="AlphaFoldDB" id="A0A1C5GVG7"/>
<dbReference type="PANTHER" id="PTHR11452:SF42">
    <property type="entry name" value="ALPHA-GALACTOSIDASE"/>
    <property type="match status" value="1"/>
</dbReference>
<protein>
    <recommendedName>
        <fullName evidence="5">Alpha-galactosidase</fullName>
        <ecNumber evidence="5">3.2.1.22</ecNumber>
    </recommendedName>
    <alternativeName>
        <fullName evidence="5">Melibiase</fullName>
    </alternativeName>
</protein>
<dbReference type="SUPFAM" id="SSF51445">
    <property type="entry name" value="(Trans)glycosidases"/>
    <property type="match status" value="1"/>
</dbReference>
<dbReference type="GO" id="GO:0005975">
    <property type="term" value="P:carbohydrate metabolic process"/>
    <property type="evidence" value="ECO:0007669"/>
    <property type="project" value="InterPro"/>
</dbReference>
<dbReference type="SUPFAM" id="SSF51011">
    <property type="entry name" value="Glycosyl hydrolase domain"/>
    <property type="match status" value="1"/>
</dbReference>
<keyword evidence="8" id="KW-1185">Reference proteome</keyword>
<dbReference type="Gene3D" id="3.20.20.70">
    <property type="entry name" value="Aldolase class I"/>
    <property type="match status" value="1"/>
</dbReference>
<dbReference type="EC" id="3.2.1.22" evidence="5"/>
<dbReference type="RefSeq" id="WP_231933476.1">
    <property type="nucleotide sequence ID" value="NZ_LT607753.1"/>
</dbReference>
<dbReference type="GO" id="GO:0004557">
    <property type="term" value="F:alpha-galactosidase activity"/>
    <property type="evidence" value="ECO:0007669"/>
    <property type="project" value="UniProtKB-EC"/>
</dbReference>
<dbReference type="PRINTS" id="PR00740">
    <property type="entry name" value="GLHYDRLASE27"/>
</dbReference>
<dbReference type="InterPro" id="IPR013785">
    <property type="entry name" value="Aldolase_TIM"/>
</dbReference>
<feature type="domain" description="Alpha galactosidase C-terminal" evidence="6">
    <location>
        <begin position="345"/>
        <end position="418"/>
    </location>
</feature>
<comment type="catalytic activity">
    <reaction evidence="5">
        <text>Hydrolysis of terminal, non-reducing alpha-D-galactose residues in alpha-D-galactosides, including galactose oligosaccharides, galactomannans and galactolipids.</text>
        <dbReference type="EC" id="3.2.1.22"/>
    </reaction>
</comment>
<comment type="similarity">
    <text evidence="1 5">Belongs to the glycosyl hydrolase 27 family.</text>
</comment>
<dbReference type="PANTHER" id="PTHR11452">
    <property type="entry name" value="ALPHA-GALACTOSIDASE/ALPHA-N-ACETYLGALACTOSAMINIDASE"/>
    <property type="match status" value="1"/>
</dbReference>
<dbReference type="EMBL" id="LT607753">
    <property type="protein sequence ID" value="SCG37786.1"/>
    <property type="molecule type" value="Genomic_DNA"/>
</dbReference>
<evidence type="ECO:0000313" key="8">
    <source>
        <dbReference type="Proteomes" id="UP000198215"/>
    </source>
</evidence>
<keyword evidence="3 5" id="KW-0378">Hydrolase</keyword>
<keyword evidence="4 5" id="KW-0326">Glycosidase</keyword>
<dbReference type="InterPro" id="IPR017853">
    <property type="entry name" value="GH"/>
</dbReference>
<gene>
    <name evidence="7" type="ORF">GA0070614_0434</name>
</gene>
<name>A0A1C5GVG7_9ACTN</name>
<dbReference type="Proteomes" id="UP000198215">
    <property type="component" value="Chromosome I"/>
</dbReference>
<dbReference type="Pfam" id="PF17801">
    <property type="entry name" value="Melibiase_C"/>
    <property type="match status" value="1"/>
</dbReference>
<proteinExistence type="inferred from homology"/>
<dbReference type="InterPro" id="IPR013780">
    <property type="entry name" value="Glyco_hydro_b"/>
</dbReference>
<dbReference type="Gene3D" id="2.60.40.1180">
    <property type="entry name" value="Golgi alpha-mannosidase II"/>
    <property type="match status" value="1"/>
</dbReference>
<evidence type="ECO:0000256" key="5">
    <source>
        <dbReference type="RuleBase" id="RU361168"/>
    </source>
</evidence>
<dbReference type="InterPro" id="IPR002241">
    <property type="entry name" value="Glyco_hydro_27"/>
</dbReference>
<keyword evidence="2" id="KW-0732">Signal</keyword>
<keyword evidence="5" id="KW-1015">Disulfide bond</keyword>
<dbReference type="InterPro" id="IPR041233">
    <property type="entry name" value="Melibiase_C"/>
</dbReference>
<organism evidence="7 8">
    <name type="scientific">Micromonospora coxensis</name>
    <dbReference type="NCBI Taxonomy" id="356852"/>
    <lineage>
        <taxon>Bacteria</taxon>
        <taxon>Bacillati</taxon>
        <taxon>Actinomycetota</taxon>
        <taxon>Actinomycetes</taxon>
        <taxon>Micromonosporales</taxon>
        <taxon>Micromonosporaceae</taxon>
        <taxon>Micromonospora</taxon>
    </lineage>
</organism>
<evidence type="ECO:0000259" key="6">
    <source>
        <dbReference type="Pfam" id="PF17801"/>
    </source>
</evidence>
<evidence type="ECO:0000256" key="3">
    <source>
        <dbReference type="ARBA" id="ARBA00022801"/>
    </source>
</evidence>
<evidence type="ECO:0000256" key="1">
    <source>
        <dbReference type="ARBA" id="ARBA00009743"/>
    </source>
</evidence>
<dbReference type="Pfam" id="PF16499">
    <property type="entry name" value="Melibiase_2"/>
    <property type="match status" value="1"/>
</dbReference>
<evidence type="ECO:0000256" key="4">
    <source>
        <dbReference type="ARBA" id="ARBA00023295"/>
    </source>
</evidence>
<evidence type="ECO:0000313" key="7">
    <source>
        <dbReference type="EMBL" id="SCG37786.1"/>
    </source>
</evidence>
<reference evidence="8" key="1">
    <citation type="submission" date="2016-06" db="EMBL/GenBank/DDBJ databases">
        <authorList>
            <person name="Varghese N."/>
            <person name="Submissions Spin"/>
        </authorList>
    </citation>
    <scope>NUCLEOTIDE SEQUENCE [LARGE SCALE GENOMIC DNA]</scope>
    <source>
        <strain evidence="8">DSM 45161</strain>
    </source>
</reference>
<accession>A0A1C5GVG7</accession>
<sequence>MTVAAVPPMGWNSWDSYGASVTEEEILANAEVLARELLPYGWDTLVVDIQWYEPGAESNAYRPFVPLEMDEYSRLVPAVNRFPSAKDGRGFAPLAEKIHAMGLKFGIHIMRGVPRQAAHAGTPILGSSATARQIAHTSSICPWNTDMYGVDANQPGAQEYYNSLFELYASWGVDFVKADDMLLPYHRGEINLMRNALDACGREMVLSLSCGPTPVSEAEHLMSRAHMWRTTADFWDRWSDLQEAFDICAAWAPYAGPGHWPDADMLPLGQIALRSGETGIRDRYTRFTRPEQVTLMTLWCIVRSPLMLGTDLTRLDEETRSLLTNPEVLAVLVDGANAREVHREDGIIVWTSQLADSSTALAVFNVGRDDRDVQVDLRSVGLGGNVALRDLWSRSDHGKASGHTVVHIEAHGARLFRVDRLG</sequence>
<evidence type="ECO:0000256" key="2">
    <source>
        <dbReference type="ARBA" id="ARBA00022729"/>
    </source>
</evidence>